<accession>A0A1E3QX45</accession>
<evidence type="ECO:0000313" key="6">
    <source>
        <dbReference type="Proteomes" id="UP000094336"/>
    </source>
</evidence>
<evidence type="ECO:0000256" key="1">
    <source>
        <dbReference type="ARBA" id="ARBA00010928"/>
    </source>
</evidence>
<keyword evidence="2" id="KW-0560">Oxidoreductase</keyword>
<feature type="domain" description="GFO/IDH/MocA-like oxidoreductase" evidence="4">
    <location>
        <begin position="139"/>
        <end position="268"/>
    </location>
</feature>
<dbReference type="SUPFAM" id="SSF51735">
    <property type="entry name" value="NAD(P)-binding Rossmann-fold domains"/>
    <property type="match status" value="1"/>
</dbReference>
<dbReference type="Pfam" id="PF22725">
    <property type="entry name" value="GFO_IDH_MocA_C3"/>
    <property type="match status" value="1"/>
</dbReference>
<dbReference type="Gene3D" id="3.40.50.720">
    <property type="entry name" value="NAD(P)-binding Rossmann-like Domain"/>
    <property type="match status" value="1"/>
</dbReference>
<dbReference type="PANTHER" id="PTHR42840">
    <property type="entry name" value="NAD(P)-BINDING ROSSMANN-FOLD SUPERFAMILY PROTEIN-RELATED"/>
    <property type="match status" value="1"/>
</dbReference>
<dbReference type="PANTHER" id="PTHR42840:SF3">
    <property type="entry name" value="BINDING ROSSMANN FOLD OXIDOREDUCTASE, PUTATIVE (AFU_ORTHOLOGUE AFUA_2G10240)-RELATED"/>
    <property type="match status" value="1"/>
</dbReference>
<dbReference type="GO" id="GO:0005737">
    <property type="term" value="C:cytoplasm"/>
    <property type="evidence" value="ECO:0007669"/>
    <property type="project" value="TreeGrafter"/>
</dbReference>
<name>A0A1E3QX45_9ASCO</name>
<comment type="similarity">
    <text evidence="1">Belongs to the Gfo/Idh/MocA family.</text>
</comment>
<protein>
    <recommendedName>
        <fullName evidence="7">Gfo/Idh/MocA-like oxidoreductase N-terminal domain-containing protein</fullName>
    </recommendedName>
</protein>
<dbReference type="STRING" id="984486.A0A1E3QX45"/>
<evidence type="ECO:0000259" key="4">
    <source>
        <dbReference type="Pfam" id="PF22725"/>
    </source>
</evidence>
<feature type="domain" description="Gfo/Idh/MocA-like oxidoreductase N-terminal" evidence="3">
    <location>
        <begin position="8"/>
        <end position="123"/>
    </location>
</feature>
<dbReference type="Proteomes" id="UP000094336">
    <property type="component" value="Unassembled WGS sequence"/>
</dbReference>
<dbReference type="GO" id="GO:0006740">
    <property type="term" value="P:NADPH regeneration"/>
    <property type="evidence" value="ECO:0007669"/>
    <property type="project" value="TreeGrafter"/>
</dbReference>
<proteinExistence type="inferred from homology"/>
<dbReference type="GeneID" id="30149400"/>
<dbReference type="InterPro" id="IPR000683">
    <property type="entry name" value="Gfo/Idh/MocA-like_OxRdtase_N"/>
</dbReference>
<sequence length="357" mass="39436">MTVNPKKINVAICGIGRIGKYHAMNIVNRINKASLVAGCTISTSDKQWAEENLVPHGVTIYDSYDEMLAHPGIDMVLIASTTSTHADQTVKAVEAGYHVLCEKPFSTSVADAQRVVEIAAKHPDQKILCGFSRRFDDSYRDAKLKIDSGEYGVPKVFRSQTCDRRDETGFFVKYAANSGGILVDCAIHDLDLCLYFMGGKASGDSIPKSMYAVGITAIHPELAEHNDSDNAMAVIKFHNGTIANIYASRMMVHGQEDATEIICTEGKLSVNNHPQTNLVTIYDKHGLRNEVPKDFYGRFEMAFVNEMNSFLGYIINDEPVPFSLEGNVKVLQWAVWLQESLETGELIQFDASGNRLA</sequence>
<gene>
    <name evidence="5" type="ORF">BABINDRAFT_31470</name>
</gene>
<evidence type="ECO:0000256" key="2">
    <source>
        <dbReference type="ARBA" id="ARBA00023002"/>
    </source>
</evidence>
<keyword evidence="6" id="KW-1185">Reference proteome</keyword>
<organism evidence="5 6">
    <name type="scientific">Babjeviella inositovora NRRL Y-12698</name>
    <dbReference type="NCBI Taxonomy" id="984486"/>
    <lineage>
        <taxon>Eukaryota</taxon>
        <taxon>Fungi</taxon>
        <taxon>Dikarya</taxon>
        <taxon>Ascomycota</taxon>
        <taxon>Saccharomycotina</taxon>
        <taxon>Pichiomycetes</taxon>
        <taxon>Serinales incertae sedis</taxon>
        <taxon>Babjeviella</taxon>
    </lineage>
</organism>
<dbReference type="OrthoDB" id="446809at2759"/>
<dbReference type="AlphaFoldDB" id="A0A1E3QX45"/>
<dbReference type="InterPro" id="IPR055170">
    <property type="entry name" value="GFO_IDH_MocA-like_dom"/>
</dbReference>
<dbReference type="Gene3D" id="3.30.360.10">
    <property type="entry name" value="Dihydrodipicolinate Reductase, domain 2"/>
    <property type="match status" value="1"/>
</dbReference>
<dbReference type="EMBL" id="KV454426">
    <property type="protein sequence ID" value="ODQ82269.1"/>
    <property type="molecule type" value="Genomic_DNA"/>
</dbReference>
<dbReference type="GO" id="GO:0016491">
    <property type="term" value="F:oxidoreductase activity"/>
    <property type="evidence" value="ECO:0007669"/>
    <property type="project" value="UniProtKB-KW"/>
</dbReference>
<dbReference type="GO" id="GO:0000166">
    <property type="term" value="F:nucleotide binding"/>
    <property type="evidence" value="ECO:0007669"/>
    <property type="project" value="InterPro"/>
</dbReference>
<dbReference type="SUPFAM" id="SSF55347">
    <property type="entry name" value="Glyceraldehyde-3-phosphate dehydrogenase-like, C-terminal domain"/>
    <property type="match status" value="1"/>
</dbReference>
<dbReference type="Pfam" id="PF01408">
    <property type="entry name" value="GFO_IDH_MocA"/>
    <property type="match status" value="1"/>
</dbReference>
<dbReference type="InterPro" id="IPR036291">
    <property type="entry name" value="NAD(P)-bd_dom_sf"/>
</dbReference>
<evidence type="ECO:0000313" key="5">
    <source>
        <dbReference type="EMBL" id="ODQ82269.1"/>
    </source>
</evidence>
<evidence type="ECO:0000259" key="3">
    <source>
        <dbReference type="Pfam" id="PF01408"/>
    </source>
</evidence>
<dbReference type="RefSeq" id="XP_018987597.1">
    <property type="nucleotide sequence ID" value="XM_019131547.1"/>
</dbReference>
<evidence type="ECO:0008006" key="7">
    <source>
        <dbReference type="Google" id="ProtNLM"/>
    </source>
</evidence>
<reference evidence="6" key="1">
    <citation type="submission" date="2016-05" db="EMBL/GenBank/DDBJ databases">
        <title>Comparative genomics of biotechnologically important yeasts.</title>
        <authorList>
            <consortium name="DOE Joint Genome Institute"/>
            <person name="Riley R."/>
            <person name="Haridas S."/>
            <person name="Wolfe K.H."/>
            <person name="Lopes M.R."/>
            <person name="Hittinger C.T."/>
            <person name="Goker M."/>
            <person name="Salamov A."/>
            <person name="Wisecaver J."/>
            <person name="Long T.M."/>
            <person name="Aerts A.L."/>
            <person name="Barry K."/>
            <person name="Choi C."/>
            <person name="Clum A."/>
            <person name="Coughlan A.Y."/>
            <person name="Deshpande S."/>
            <person name="Douglass A.P."/>
            <person name="Hanson S.J."/>
            <person name="Klenk H.-P."/>
            <person name="Labutti K."/>
            <person name="Lapidus A."/>
            <person name="Lindquist E."/>
            <person name="Lipzen A."/>
            <person name="Meier-Kolthoff J.P."/>
            <person name="Ohm R.A."/>
            <person name="Otillar R.P."/>
            <person name="Pangilinan J."/>
            <person name="Peng Y."/>
            <person name="Rokas A."/>
            <person name="Rosa C.A."/>
            <person name="Scheuner C."/>
            <person name="Sibirny A.A."/>
            <person name="Slot J.C."/>
            <person name="Stielow J.B."/>
            <person name="Sun H."/>
            <person name="Kurtzman C.P."/>
            <person name="Blackwell M."/>
            <person name="Grigoriev I.V."/>
            <person name="Jeffries T.W."/>
        </authorList>
    </citation>
    <scope>NUCLEOTIDE SEQUENCE [LARGE SCALE GENOMIC DNA]</scope>
    <source>
        <strain evidence="6">NRRL Y-12698</strain>
    </source>
</reference>